<dbReference type="InterPro" id="IPR036291">
    <property type="entry name" value="NAD(P)-bd_dom_sf"/>
</dbReference>
<evidence type="ECO:0000313" key="7">
    <source>
        <dbReference type="EMBL" id="MBS0023909.1"/>
    </source>
</evidence>
<dbReference type="Proteomes" id="UP000678243">
    <property type="component" value="Unassembled WGS sequence"/>
</dbReference>
<comment type="caution">
    <text evidence="7">The sequence shown here is derived from an EMBL/GenBank/DDBJ whole genome shotgun (WGS) entry which is preliminary data.</text>
</comment>
<evidence type="ECO:0000256" key="4">
    <source>
        <dbReference type="RuleBase" id="RU003719"/>
    </source>
</evidence>
<evidence type="ECO:0000259" key="6">
    <source>
        <dbReference type="Pfam" id="PF02826"/>
    </source>
</evidence>
<dbReference type="Gene3D" id="3.40.50.720">
    <property type="entry name" value="NAD(P)-binding Rossmann-like Domain"/>
    <property type="match status" value="2"/>
</dbReference>
<feature type="domain" description="D-isomer specific 2-hydroxyacid dehydrogenase catalytic" evidence="5">
    <location>
        <begin position="43"/>
        <end position="322"/>
    </location>
</feature>
<dbReference type="SUPFAM" id="SSF51735">
    <property type="entry name" value="NAD(P)-binding Rossmann-fold domains"/>
    <property type="match status" value="1"/>
</dbReference>
<dbReference type="InterPro" id="IPR006139">
    <property type="entry name" value="D-isomer_2_OHA_DH_cat_dom"/>
</dbReference>
<gene>
    <name evidence="7" type="ORF">KE274_07275</name>
</gene>
<comment type="similarity">
    <text evidence="1 4">Belongs to the D-isomer specific 2-hydroxyacid dehydrogenase family.</text>
</comment>
<dbReference type="Pfam" id="PF00389">
    <property type="entry name" value="2-Hacid_dh"/>
    <property type="match status" value="1"/>
</dbReference>
<sequence length="328" mass="34012">MVRRTAALMGVILVTSRSFSDGDLDLVERAARAGHRILRGPAHHDLDELRSLLHGADAWIAGTGPVTDAHLAAAPKLKVVARYGVGTEAVDLAAARGRGIPVTNTPGANADAVADHAVGLMLAALRFVPDGDRRVRAGDWGVRRGRELGAATVGIVGFGRIGQGVARRLGGFGPRVLAADPFLPADVVRARGAEPVSLDELFAAADVITLHAPGGQRLVDAERLSGMRRGTVLVNTARGDLVDEQAVAEALRDGVLSGYAADTLDGDTAAHDSPLLAPDLADRVIVTPHLGAQTTQAVDNMGSLSLDDVIAVLRGAEPAHPVPVPQEK</sequence>
<evidence type="ECO:0000256" key="3">
    <source>
        <dbReference type="ARBA" id="ARBA00023027"/>
    </source>
</evidence>
<evidence type="ECO:0000256" key="1">
    <source>
        <dbReference type="ARBA" id="ARBA00005854"/>
    </source>
</evidence>
<proteinExistence type="inferred from homology"/>
<dbReference type="SUPFAM" id="SSF52283">
    <property type="entry name" value="Formate/glycerate dehydrogenase catalytic domain-like"/>
    <property type="match status" value="1"/>
</dbReference>
<dbReference type="Pfam" id="PF02826">
    <property type="entry name" value="2-Hacid_dh_C"/>
    <property type="match status" value="1"/>
</dbReference>
<dbReference type="EMBL" id="JAGTUK010000002">
    <property type="protein sequence ID" value="MBS0023909.1"/>
    <property type="molecule type" value="Genomic_DNA"/>
</dbReference>
<evidence type="ECO:0000313" key="8">
    <source>
        <dbReference type="Proteomes" id="UP000678243"/>
    </source>
</evidence>
<evidence type="ECO:0000259" key="5">
    <source>
        <dbReference type="Pfam" id="PF00389"/>
    </source>
</evidence>
<protein>
    <submittedName>
        <fullName evidence="7">Phosphoglycerate dehydrogenase</fullName>
    </submittedName>
</protein>
<keyword evidence="8" id="KW-1185">Reference proteome</keyword>
<keyword evidence="3" id="KW-0520">NAD</keyword>
<dbReference type="InterPro" id="IPR006140">
    <property type="entry name" value="D-isomer_DH_NAD-bd"/>
</dbReference>
<evidence type="ECO:0000256" key="2">
    <source>
        <dbReference type="ARBA" id="ARBA00023002"/>
    </source>
</evidence>
<name>A0ABS5ILS5_9MICO</name>
<dbReference type="CDD" id="cd12172">
    <property type="entry name" value="PGDH_like_2"/>
    <property type="match status" value="1"/>
</dbReference>
<dbReference type="InterPro" id="IPR050857">
    <property type="entry name" value="D-2-hydroxyacid_DH"/>
</dbReference>
<dbReference type="PANTHER" id="PTHR42789:SF1">
    <property type="entry name" value="D-ISOMER SPECIFIC 2-HYDROXYACID DEHYDROGENASE FAMILY PROTEIN (AFU_ORTHOLOGUE AFUA_6G10090)"/>
    <property type="match status" value="1"/>
</dbReference>
<feature type="domain" description="D-isomer specific 2-hydroxyacid dehydrogenase NAD-binding" evidence="6">
    <location>
        <begin position="118"/>
        <end position="291"/>
    </location>
</feature>
<dbReference type="PANTHER" id="PTHR42789">
    <property type="entry name" value="D-ISOMER SPECIFIC 2-HYDROXYACID DEHYDROGENASE FAMILY PROTEIN (AFU_ORTHOLOGUE AFUA_6G10090)"/>
    <property type="match status" value="1"/>
</dbReference>
<dbReference type="InterPro" id="IPR029753">
    <property type="entry name" value="D-isomer_DH_CS"/>
</dbReference>
<accession>A0ABS5ILS5</accession>
<organism evidence="7 8">
    <name type="scientific">Microbacterium paraoxydans</name>
    <dbReference type="NCBI Taxonomy" id="199592"/>
    <lineage>
        <taxon>Bacteria</taxon>
        <taxon>Bacillati</taxon>
        <taxon>Actinomycetota</taxon>
        <taxon>Actinomycetes</taxon>
        <taxon>Micrococcales</taxon>
        <taxon>Microbacteriaceae</taxon>
        <taxon>Microbacterium</taxon>
    </lineage>
</organism>
<keyword evidence="2 4" id="KW-0560">Oxidoreductase</keyword>
<reference evidence="7 8" key="1">
    <citation type="submission" date="2021-04" db="EMBL/GenBank/DDBJ databases">
        <title>Whole genome analysis of root endophytic bacterium Microbacterium paraoxydans ku-mp colonizing RP-bio226 rice variety.</title>
        <authorList>
            <person name="Ulaganathan K."/>
            <person name="Latha B."/>
        </authorList>
    </citation>
    <scope>NUCLEOTIDE SEQUENCE [LARGE SCALE GENOMIC DNA]</scope>
    <source>
        <strain evidence="8">ku-mp</strain>
    </source>
</reference>
<dbReference type="PROSITE" id="PS00671">
    <property type="entry name" value="D_2_HYDROXYACID_DH_3"/>
    <property type="match status" value="1"/>
</dbReference>